<evidence type="ECO:0000313" key="4">
    <source>
        <dbReference type="Proteomes" id="UP001170379"/>
    </source>
</evidence>
<feature type="domain" description="MIP18 family-like" evidence="1">
    <location>
        <begin position="19"/>
        <end position="83"/>
    </location>
</feature>
<feature type="domain" description="PaaD zinc beta ribbon" evidence="2">
    <location>
        <begin position="133"/>
        <end position="176"/>
    </location>
</feature>
<dbReference type="Gene3D" id="3.30.300.130">
    <property type="entry name" value="Fe-S cluster assembly (FSCA)"/>
    <property type="match status" value="1"/>
</dbReference>
<dbReference type="NCBIfam" id="TIGR02159">
    <property type="entry name" value="PA_CoA_Oxy4"/>
    <property type="match status" value="1"/>
</dbReference>
<protein>
    <submittedName>
        <fullName evidence="3">Phenylacetate-CoA oxygenase subunit PaaJ</fullName>
    </submittedName>
</protein>
<name>A0ABT7C5I6_9MICO</name>
<reference evidence="3" key="2">
    <citation type="journal article" date="2022" name="Sci. Rep.">
        <title>In silico prediction of the enzymes involved in the degradation of the herbicide molinate by Gulosibacter molinativorax ON4T.</title>
        <authorList>
            <person name="Lopes A.R."/>
            <person name="Bunin E."/>
            <person name="Viana A.T."/>
            <person name="Froufe H."/>
            <person name="Munoz-Merida A."/>
            <person name="Pinho D."/>
            <person name="Figueiredo J."/>
            <person name="Barroso C."/>
            <person name="Vaz-Moreira I."/>
            <person name="Bellanger X."/>
            <person name="Egas C."/>
            <person name="Nunes O.C."/>
        </authorList>
    </citation>
    <scope>NUCLEOTIDE SEQUENCE</scope>
    <source>
        <strain evidence="3">ON4</strain>
    </source>
</reference>
<dbReference type="PANTHER" id="PTHR42831">
    <property type="entry name" value="FE-S PROTEIN MATURATION AUXILIARY FACTOR YITW"/>
    <property type="match status" value="1"/>
</dbReference>
<dbReference type="Pfam" id="PF01883">
    <property type="entry name" value="FeS_assembly_P"/>
    <property type="match status" value="1"/>
</dbReference>
<dbReference type="InterPro" id="IPR056572">
    <property type="entry name" value="Zn_ribbon_PaaD"/>
</dbReference>
<dbReference type="EMBL" id="PXVD01000004">
    <property type="protein sequence ID" value="MDJ1370444.1"/>
    <property type="molecule type" value="Genomic_DNA"/>
</dbReference>
<dbReference type="SUPFAM" id="SSF117916">
    <property type="entry name" value="Fe-S cluster assembly (FSCA) domain-like"/>
    <property type="match status" value="1"/>
</dbReference>
<evidence type="ECO:0000259" key="2">
    <source>
        <dbReference type="Pfam" id="PF23451"/>
    </source>
</evidence>
<reference evidence="3" key="1">
    <citation type="submission" date="2018-03" db="EMBL/GenBank/DDBJ databases">
        <authorList>
            <person name="Nunes O.C."/>
            <person name="Lopes A.R."/>
            <person name="Froufe H."/>
            <person name="Munoz-Merida A."/>
            <person name="Barroso C."/>
            <person name="Egas C."/>
        </authorList>
    </citation>
    <scope>NUCLEOTIDE SEQUENCE</scope>
    <source>
        <strain evidence="3">ON4</strain>
    </source>
</reference>
<sequence length="178" mass="19496">MIEQIDKNLAQRPKDPEAARVWDIVGKVTDPEIPVLSIIDIGILRDVLVGSDGTPQVIITPTYSGCPAMDTIKADVEQALRDAGYERSEVTLVLAPAWTTDWMTPEGKKKLEEYGIAPPTGSAAVGMQRGPKRLSLAVRCPRCGSIKTNELSRFGSTSCKALYQCANCQEPFDYFKVH</sequence>
<dbReference type="Proteomes" id="UP001170379">
    <property type="component" value="Unassembled WGS sequence"/>
</dbReference>
<dbReference type="InterPro" id="IPR002744">
    <property type="entry name" value="MIP18-like"/>
</dbReference>
<comment type="caution">
    <text evidence="3">The sequence shown here is derived from an EMBL/GenBank/DDBJ whole genome shotgun (WGS) entry which is preliminary data.</text>
</comment>
<accession>A0ABT7C5I6</accession>
<proteinExistence type="predicted"/>
<gene>
    <name evidence="3" type="primary">paaJ</name>
    <name evidence="3" type="ORF">C7K25_03490</name>
</gene>
<dbReference type="RefSeq" id="WP_026936004.1">
    <property type="nucleotide sequence ID" value="NZ_CP028426.1"/>
</dbReference>
<dbReference type="InterPro" id="IPR052339">
    <property type="entry name" value="Fe-S_Maturation_MIP18"/>
</dbReference>
<dbReference type="Pfam" id="PF23451">
    <property type="entry name" value="Zn_ribbon_PaaD"/>
    <property type="match status" value="1"/>
</dbReference>
<organism evidence="3 4">
    <name type="scientific">Gulosibacter molinativorax</name>
    <dbReference type="NCBI Taxonomy" id="256821"/>
    <lineage>
        <taxon>Bacteria</taxon>
        <taxon>Bacillati</taxon>
        <taxon>Actinomycetota</taxon>
        <taxon>Actinomycetes</taxon>
        <taxon>Micrococcales</taxon>
        <taxon>Microbacteriaceae</taxon>
        <taxon>Gulosibacter</taxon>
    </lineage>
</organism>
<keyword evidence="4" id="KW-1185">Reference proteome</keyword>
<dbReference type="InterPro" id="IPR034904">
    <property type="entry name" value="FSCA_dom_sf"/>
</dbReference>
<dbReference type="InterPro" id="IPR011883">
    <property type="entry name" value="PaaD-like"/>
</dbReference>
<evidence type="ECO:0000259" key="1">
    <source>
        <dbReference type="Pfam" id="PF01883"/>
    </source>
</evidence>
<evidence type="ECO:0000313" key="3">
    <source>
        <dbReference type="EMBL" id="MDJ1370444.1"/>
    </source>
</evidence>
<dbReference type="PANTHER" id="PTHR42831:SF3">
    <property type="entry name" value="1,2-PHENYLACETYL-COA EPOXIDASE, SUBUNIT D-RELATED"/>
    <property type="match status" value="1"/>
</dbReference>